<dbReference type="EMBL" id="CP025738">
    <property type="protein sequence ID" value="AUO46628.1"/>
    <property type="molecule type" value="Genomic_DNA"/>
</dbReference>
<sequence>MVGRNQPNFCPASHLDAGLFFGCNPKPLCEPIVGASLLAMAVGQVALMLKVPASSRASSLPQSSSPLLQGLTQAPT</sequence>
<protein>
    <submittedName>
        <fullName evidence="2">Uncharacterized protein</fullName>
    </submittedName>
</protein>
<dbReference type="Proteomes" id="UP000235315">
    <property type="component" value="Chromosome"/>
</dbReference>
<name>A0ABN5G5L3_PSEO1</name>
<accession>A0ABN5G5L3</accession>
<proteinExistence type="predicted"/>
<feature type="region of interest" description="Disordered" evidence="1">
    <location>
        <begin position="56"/>
        <end position="76"/>
    </location>
</feature>
<evidence type="ECO:0000313" key="3">
    <source>
        <dbReference type="Proteomes" id="UP000235315"/>
    </source>
</evidence>
<gene>
    <name evidence="2" type="ORF">C1C98_14745</name>
</gene>
<keyword evidence="3" id="KW-1185">Reference proteome</keyword>
<evidence type="ECO:0000256" key="1">
    <source>
        <dbReference type="SAM" id="MobiDB-lite"/>
    </source>
</evidence>
<feature type="compositionally biased region" description="Low complexity" evidence="1">
    <location>
        <begin position="56"/>
        <end position="69"/>
    </location>
</feature>
<reference evidence="2 3" key="1">
    <citation type="submission" date="2018-01" db="EMBL/GenBank/DDBJ databases">
        <title>Tropical forage species Digitaria eriantha prevents oxidative stress under low temperature conditions by the incorporation of polyhydroxybutyrate-producing endophytic bacteria.</title>
        <authorList>
            <person name="Stritzler M."/>
            <person name="Ayub N."/>
        </authorList>
    </citation>
    <scope>NUCLEOTIDE SEQUENCE [LARGE SCALE GENOMIC DNA]</scope>
    <source>
        <strain evidence="2 3">FR1</strain>
    </source>
</reference>
<evidence type="ECO:0000313" key="2">
    <source>
        <dbReference type="EMBL" id="AUO46628.1"/>
    </source>
</evidence>
<organism evidence="2 3">
    <name type="scientific">Pseudomonas ogarae (strain DSM 112162 / CECT 30235 / F113)</name>
    <dbReference type="NCBI Taxonomy" id="1114970"/>
    <lineage>
        <taxon>Bacteria</taxon>
        <taxon>Pseudomonadati</taxon>
        <taxon>Pseudomonadota</taxon>
        <taxon>Gammaproteobacteria</taxon>
        <taxon>Pseudomonadales</taxon>
        <taxon>Pseudomonadaceae</taxon>
        <taxon>Pseudomonas</taxon>
    </lineage>
</organism>